<name>E9FS19_DAPPU</name>
<organism evidence="2 3">
    <name type="scientific">Daphnia pulex</name>
    <name type="common">Water flea</name>
    <dbReference type="NCBI Taxonomy" id="6669"/>
    <lineage>
        <taxon>Eukaryota</taxon>
        <taxon>Metazoa</taxon>
        <taxon>Ecdysozoa</taxon>
        <taxon>Arthropoda</taxon>
        <taxon>Crustacea</taxon>
        <taxon>Branchiopoda</taxon>
        <taxon>Diplostraca</taxon>
        <taxon>Cladocera</taxon>
        <taxon>Anomopoda</taxon>
        <taxon>Daphniidae</taxon>
        <taxon>Daphnia</taxon>
    </lineage>
</organism>
<protein>
    <submittedName>
        <fullName evidence="2">Uncharacterized protein</fullName>
    </submittedName>
</protein>
<feature type="chain" id="PRO_5003240264" evidence="1">
    <location>
        <begin position="26"/>
        <end position="252"/>
    </location>
</feature>
<dbReference type="Proteomes" id="UP000000305">
    <property type="component" value="Unassembled WGS sequence"/>
</dbReference>
<gene>
    <name evidence="2" type="ORF">DAPPUDRAFT_94071</name>
</gene>
<keyword evidence="1" id="KW-0732">Signal</keyword>
<reference evidence="2 3" key="1">
    <citation type="journal article" date="2011" name="Science">
        <title>The ecoresponsive genome of Daphnia pulex.</title>
        <authorList>
            <person name="Colbourne J.K."/>
            <person name="Pfrender M.E."/>
            <person name="Gilbert D."/>
            <person name="Thomas W.K."/>
            <person name="Tucker A."/>
            <person name="Oakley T.H."/>
            <person name="Tokishita S."/>
            <person name="Aerts A."/>
            <person name="Arnold G.J."/>
            <person name="Basu M.K."/>
            <person name="Bauer D.J."/>
            <person name="Caceres C.E."/>
            <person name="Carmel L."/>
            <person name="Casola C."/>
            <person name="Choi J.H."/>
            <person name="Detter J.C."/>
            <person name="Dong Q."/>
            <person name="Dusheyko S."/>
            <person name="Eads B.D."/>
            <person name="Frohlich T."/>
            <person name="Geiler-Samerotte K.A."/>
            <person name="Gerlach D."/>
            <person name="Hatcher P."/>
            <person name="Jogdeo S."/>
            <person name="Krijgsveld J."/>
            <person name="Kriventseva E.V."/>
            <person name="Kultz D."/>
            <person name="Laforsch C."/>
            <person name="Lindquist E."/>
            <person name="Lopez J."/>
            <person name="Manak J.R."/>
            <person name="Muller J."/>
            <person name="Pangilinan J."/>
            <person name="Patwardhan R.P."/>
            <person name="Pitluck S."/>
            <person name="Pritham E.J."/>
            <person name="Rechtsteiner A."/>
            <person name="Rho M."/>
            <person name="Rogozin I.B."/>
            <person name="Sakarya O."/>
            <person name="Salamov A."/>
            <person name="Schaack S."/>
            <person name="Shapiro H."/>
            <person name="Shiga Y."/>
            <person name="Skalitzky C."/>
            <person name="Smith Z."/>
            <person name="Souvorov A."/>
            <person name="Sung W."/>
            <person name="Tang Z."/>
            <person name="Tsuchiya D."/>
            <person name="Tu H."/>
            <person name="Vos H."/>
            <person name="Wang M."/>
            <person name="Wolf Y.I."/>
            <person name="Yamagata H."/>
            <person name="Yamada T."/>
            <person name="Ye Y."/>
            <person name="Shaw J.R."/>
            <person name="Andrews J."/>
            <person name="Crease T.J."/>
            <person name="Tang H."/>
            <person name="Lucas S.M."/>
            <person name="Robertson H.M."/>
            <person name="Bork P."/>
            <person name="Koonin E.V."/>
            <person name="Zdobnov E.M."/>
            <person name="Grigoriev I.V."/>
            <person name="Lynch M."/>
            <person name="Boore J.L."/>
        </authorList>
    </citation>
    <scope>NUCLEOTIDE SEQUENCE [LARGE SCALE GENOMIC DNA]</scope>
</reference>
<accession>E9FS19</accession>
<feature type="signal peptide" evidence="1">
    <location>
        <begin position="1"/>
        <end position="25"/>
    </location>
</feature>
<dbReference type="OrthoDB" id="6358369at2759"/>
<keyword evidence="3" id="KW-1185">Reference proteome</keyword>
<dbReference type="PhylomeDB" id="E9FS19"/>
<dbReference type="InParanoid" id="E9FS19"/>
<dbReference type="HOGENOM" id="CLU_097676_0_0_1"/>
<dbReference type="EMBL" id="GL732523">
    <property type="protein sequence ID" value="EFX89954.1"/>
    <property type="molecule type" value="Genomic_DNA"/>
</dbReference>
<sequence length="252" mass="27222">MAFTSPALTFTLLIATICCLMVTTAEEDVAVTPEIRESKQLFSTPQFYPGNSQYYYPENPYGIPFGVPAEGVPNYQGAARIMSYPSGPLDDTHSGGIPSWRYVHTGGHDKIRWWKKNFHREATVIITPAAAECSVAAAPAAGVANIVTDGLGPCKYATQAEQGTISITFSAADQAAFIAITADSQRNTRVKLTCNNIVGAKVFTQSGQIIDFKADTPRTEIGFMQIIAVGSAAGDLVKCNWHSYHHYTGTYP</sequence>
<evidence type="ECO:0000256" key="1">
    <source>
        <dbReference type="SAM" id="SignalP"/>
    </source>
</evidence>
<dbReference type="KEGG" id="dpx:DAPPUDRAFT_94071"/>
<evidence type="ECO:0000313" key="2">
    <source>
        <dbReference type="EMBL" id="EFX89954.1"/>
    </source>
</evidence>
<dbReference type="AlphaFoldDB" id="E9FS19"/>
<evidence type="ECO:0000313" key="3">
    <source>
        <dbReference type="Proteomes" id="UP000000305"/>
    </source>
</evidence>
<proteinExistence type="predicted"/>